<accession>A0ABU6J3K1</accession>
<dbReference type="InterPro" id="IPR032689">
    <property type="entry name" value="TraG-D_C"/>
</dbReference>
<proteinExistence type="predicted"/>
<evidence type="ECO:0000313" key="3">
    <source>
        <dbReference type="Proteomes" id="UP001352263"/>
    </source>
</evidence>
<protein>
    <submittedName>
        <fullName evidence="2">Conjugative transfer system coupling protein TraD</fullName>
    </submittedName>
</protein>
<dbReference type="Pfam" id="PF12696">
    <property type="entry name" value="TraG-D_C"/>
    <property type="match status" value="1"/>
</dbReference>
<sequence>MAADPYSFEFPWRPNVEMSAALTWGAAAVASLGLSLLSPQPMIGIFSSAICIGAGVARGVQAYKREIVMGRLNVDGIEFISPADLIAVAKKAEVSESYWLGKGFAWTDIQATRLHHVLAEGPVKVLGNTAMKTGGAWWVQGLSKEADLFSELANMVGHTVVSGTTRVGKTRYADLQIGQAIVRREAVVVFDPKNEGMNGLAGNMKKMCEELGCPERFVYFNFAFPETSVRIDPLRNYTSPTELASRIAPLVPSDTGNDPFTSFAWDVLNAQTLGMIFVGEKPTLKRYRLYTESGVANLLLRAVLKDLDETLGADWDAKVLMWAKNRGMLKGKQNDDGDILVRQSLNLLLAYYFEEMVPNGHANEAIEALSVIHKHPAEHTAKMIANLRPILTKLTTGTLGELLSPDPLDVADPRGMTDMQSLINSKAVVYVGLNSLADSAIGSAIGSILLSDLAAVAGNRNNYNPHDKSPINVHLDEASEILNNPTIQLMNKGGGSGFRVTIYTQTFADFAARLGSEYKARQVLANANNRVSFRVLDAETQQYIVDGIPSFKLKTLSMRYGTNVTTRIHDEFTSSYQEAIVEEEADLFPSAMLGELPPLHFIARLSGGRMIKGRIPILKVA</sequence>
<comment type="caution">
    <text evidence="2">The sequence shown here is derived from an EMBL/GenBank/DDBJ whole genome shotgun (WGS) entry which is preliminary data.</text>
</comment>
<dbReference type="InterPro" id="IPR051162">
    <property type="entry name" value="T4SS_component"/>
</dbReference>
<dbReference type="Proteomes" id="UP001352263">
    <property type="component" value="Unassembled WGS sequence"/>
</dbReference>
<dbReference type="InterPro" id="IPR027417">
    <property type="entry name" value="P-loop_NTPase"/>
</dbReference>
<organism evidence="2 3">
    <name type="scientific">Noviherbaspirillum album</name>
    <dbReference type="NCBI Taxonomy" id="3080276"/>
    <lineage>
        <taxon>Bacteria</taxon>
        <taxon>Pseudomonadati</taxon>
        <taxon>Pseudomonadota</taxon>
        <taxon>Betaproteobacteria</taxon>
        <taxon>Burkholderiales</taxon>
        <taxon>Oxalobacteraceae</taxon>
        <taxon>Noviherbaspirillum</taxon>
    </lineage>
</organism>
<dbReference type="CDD" id="cd01127">
    <property type="entry name" value="TrwB_TraG_TraD_VirD4"/>
    <property type="match status" value="1"/>
</dbReference>
<reference evidence="2 3" key="1">
    <citation type="submission" date="2023-10" db="EMBL/GenBank/DDBJ databases">
        <title>Noviherbaspirillum sp. CPCC 100848 genome assembly.</title>
        <authorList>
            <person name="Li X.Y."/>
            <person name="Fang X.M."/>
        </authorList>
    </citation>
    <scope>NUCLEOTIDE SEQUENCE [LARGE SCALE GENOMIC DNA]</scope>
    <source>
        <strain evidence="2 3">CPCC 100848</strain>
    </source>
</reference>
<evidence type="ECO:0000259" key="1">
    <source>
        <dbReference type="Pfam" id="PF12696"/>
    </source>
</evidence>
<dbReference type="PANTHER" id="PTHR30121:SF6">
    <property type="entry name" value="SLR6007 PROTEIN"/>
    <property type="match status" value="1"/>
</dbReference>
<dbReference type="InterPro" id="IPR022458">
    <property type="entry name" value="Conjugative_coupling_TraG/TraD"/>
</dbReference>
<dbReference type="PANTHER" id="PTHR30121">
    <property type="entry name" value="UNCHARACTERIZED PROTEIN YJGR-RELATED"/>
    <property type="match status" value="1"/>
</dbReference>
<dbReference type="NCBIfam" id="TIGR03743">
    <property type="entry name" value="SXT_TraD"/>
    <property type="match status" value="1"/>
</dbReference>
<dbReference type="RefSeq" id="WP_326504943.1">
    <property type="nucleotide sequence ID" value="NZ_JAWIIV010000002.1"/>
</dbReference>
<gene>
    <name evidence="2" type="primary">traD</name>
    <name evidence="2" type="ORF">RY831_03450</name>
</gene>
<dbReference type="EMBL" id="JAWIIV010000002">
    <property type="protein sequence ID" value="MEC4718189.1"/>
    <property type="molecule type" value="Genomic_DNA"/>
</dbReference>
<name>A0ABU6J3K1_9BURK</name>
<dbReference type="SUPFAM" id="SSF52540">
    <property type="entry name" value="P-loop containing nucleoside triphosphate hydrolases"/>
    <property type="match status" value="1"/>
</dbReference>
<evidence type="ECO:0000313" key="2">
    <source>
        <dbReference type="EMBL" id="MEC4718189.1"/>
    </source>
</evidence>
<keyword evidence="3" id="KW-1185">Reference proteome</keyword>
<dbReference type="Gene3D" id="3.40.50.300">
    <property type="entry name" value="P-loop containing nucleotide triphosphate hydrolases"/>
    <property type="match status" value="1"/>
</dbReference>
<feature type="domain" description="TraD/TraG TraM recognition site" evidence="1">
    <location>
        <begin position="470"/>
        <end position="563"/>
    </location>
</feature>